<gene>
    <name evidence="1" type="ORF">MRB53_018498</name>
</gene>
<protein>
    <submittedName>
        <fullName evidence="1">Uncharacterized protein</fullName>
    </submittedName>
</protein>
<evidence type="ECO:0000313" key="1">
    <source>
        <dbReference type="EMBL" id="KAJ8641804.1"/>
    </source>
</evidence>
<sequence length="299" mass="33813">MQSTMEKTSPSNRRREELHYDLRDELLKACISRERTNSSRLSASNLTSFREEARSFRYTTTFSSTASSPRYPTRADYVDPSTHSFTAALKVLQIRSGRDFSSQPIKSILNGSPLQSKWNEAERFICNPYSGEVPLECLSSKTLSRSASINSNRIAKSGPLVFSYARGAQSKSTITHGEESPVAGIKSFQKHRSSKRDVGTQSTPPDRSSCGVSPDSAPRIKEILQISCRMEEEKLSFQDQPKAQQNEQVEGREKQKVQRNKKGEGNKMFKCKLGPCWSWGPWGRKQERGDQKEMKTKQK</sequence>
<reference evidence="1 2" key="1">
    <citation type="journal article" date="2022" name="Hortic Res">
        <title>A haplotype resolved chromosomal level avocado genome allows analysis of novel avocado genes.</title>
        <authorList>
            <person name="Nath O."/>
            <person name="Fletcher S.J."/>
            <person name="Hayward A."/>
            <person name="Shaw L.M."/>
            <person name="Masouleh A.K."/>
            <person name="Furtado A."/>
            <person name="Henry R.J."/>
            <person name="Mitter N."/>
        </authorList>
    </citation>
    <scope>NUCLEOTIDE SEQUENCE [LARGE SCALE GENOMIC DNA]</scope>
    <source>
        <strain evidence="2">cv. Hass</strain>
    </source>
</reference>
<proteinExistence type="predicted"/>
<comment type="caution">
    <text evidence="1">The sequence shown here is derived from an EMBL/GenBank/DDBJ whole genome shotgun (WGS) entry which is preliminary data.</text>
</comment>
<name>A0ACC2M905_PERAE</name>
<evidence type="ECO:0000313" key="2">
    <source>
        <dbReference type="Proteomes" id="UP001234297"/>
    </source>
</evidence>
<accession>A0ACC2M905</accession>
<organism evidence="1 2">
    <name type="scientific">Persea americana</name>
    <name type="common">Avocado</name>
    <dbReference type="NCBI Taxonomy" id="3435"/>
    <lineage>
        <taxon>Eukaryota</taxon>
        <taxon>Viridiplantae</taxon>
        <taxon>Streptophyta</taxon>
        <taxon>Embryophyta</taxon>
        <taxon>Tracheophyta</taxon>
        <taxon>Spermatophyta</taxon>
        <taxon>Magnoliopsida</taxon>
        <taxon>Magnoliidae</taxon>
        <taxon>Laurales</taxon>
        <taxon>Lauraceae</taxon>
        <taxon>Persea</taxon>
    </lineage>
</organism>
<keyword evidence="2" id="KW-1185">Reference proteome</keyword>
<dbReference type="Proteomes" id="UP001234297">
    <property type="component" value="Chromosome 5"/>
</dbReference>
<dbReference type="EMBL" id="CM056813">
    <property type="protein sequence ID" value="KAJ8641804.1"/>
    <property type="molecule type" value="Genomic_DNA"/>
</dbReference>